<organism evidence="1 2">
    <name type="scientific">Methanonatronarchaeum thermophilum</name>
    <dbReference type="NCBI Taxonomy" id="1927129"/>
    <lineage>
        <taxon>Archaea</taxon>
        <taxon>Methanobacteriati</taxon>
        <taxon>Methanobacteriota</taxon>
        <taxon>Methanonatronarchaeia</taxon>
        <taxon>Methanonatronarchaeales</taxon>
        <taxon>Methanonatronarchaeaceae</taxon>
        <taxon>Methanonatronarchaeum</taxon>
    </lineage>
</organism>
<name>A0A1Y3GBD2_9EURY</name>
<evidence type="ECO:0000313" key="1">
    <source>
        <dbReference type="EMBL" id="OUJ18771.1"/>
    </source>
</evidence>
<reference evidence="1 2" key="1">
    <citation type="submission" date="2016-12" db="EMBL/GenBank/DDBJ databases">
        <title>Discovery of methanogenic haloarchaea.</title>
        <authorList>
            <person name="Sorokin D.Y."/>
            <person name="Makarova K.S."/>
            <person name="Abbas B."/>
            <person name="Ferrer M."/>
            <person name="Golyshin P.N."/>
        </authorList>
    </citation>
    <scope>NUCLEOTIDE SEQUENCE [LARGE SCALE GENOMIC DNA]</scope>
    <source>
        <strain evidence="1">AMET1</strain>
    </source>
</reference>
<evidence type="ECO:0000313" key="2">
    <source>
        <dbReference type="Proteomes" id="UP000195137"/>
    </source>
</evidence>
<proteinExistence type="predicted"/>
<sequence>MIEVKEFTNKGIKEFESFISSLREKNPRERKKIIENAQKPTYLKQEPYSKKSKLNIEIDEYKEFESKLDIAIYLSNKFEEAGFKRHKIIPGRELFTWIAYLWLDQLCKPKNGDYKIYSTEKYICRKTSRKYYRHFIAGPYYIYSLHGKEKSKLLLDSKPYIHKENFEQLAGRQDIISNPEIISVAHKLYRDTENDKDKKGVASKDIPGNIRRFGMVLDQLNLTYDIRSMDTEEIIEILPKEFNRWIPESKGKNKDR</sequence>
<dbReference type="Proteomes" id="UP000195137">
    <property type="component" value="Unassembled WGS sequence"/>
</dbReference>
<accession>A0A1Y3GBD2</accession>
<dbReference type="EMBL" id="MRZU01000003">
    <property type="protein sequence ID" value="OUJ18771.1"/>
    <property type="molecule type" value="Genomic_DNA"/>
</dbReference>
<keyword evidence="2" id="KW-1185">Reference proteome</keyword>
<dbReference type="RefSeq" id="WP_086636830.1">
    <property type="nucleotide sequence ID" value="NZ_MRZU01000003.1"/>
</dbReference>
<comment type="caution">
    <text evidence="1">The sequence shown here is derived from an EMBL/GenBank/DDBJ whole genome shotgun (WGS) entry which is preliminary data.</text>
</comment>
<gene>
    <name evidence="1" type="ORF">AMET1_0422</name>
</gene>
<dbReference type="AlphaFoldDB" id="A0A1Y3GBD2"/>
<protein>
    <submittedName>
        <fullName evidence="1">Uncharacterized protein</fullName>
    </submittedName>
</protein>